<feature type="transmembrane region" description="Helical" evidence="1">
    <location>
        <begin position="72"/>
        <end position="96"/>
    </location>
</feature>
<evidence type="ECO:0000313" key="3">
    <source>
        <dbReference type="Proteomes" id="UP000250079"/>
    </source>
</evidence>
<dbReference type="InterPro" id="IPR051311">
    <property type="entry name" value="DedA_domain"/>
</dbReference>
<dbReference type="Proteomes" id="UP000250079">
    <property type="component" value="Chromosome"/>
</dbReference>
<dbReference type="EMBL" id="CP018632">
    <property type="protein sequence ID" value="ASJ72345.1"/>
    <property type="molecule type" value="Genomic_DNA"/>
</dbReference>
<evidence type="ECO:0008006" key="4">
    <source>
        <dbReference type="Google" id="ProtNLM"/>
    </source>
</evidence>
<reference evidence="2 3" key="1">
    <citation type="submission" date="2016-12" db="EMBL/GenBank/DDBJ databases">
        <authorList>
            <person name="Song W.-J."/>
            <person name="Kurnit D.M."/>
        </authorList>
    </citation>
    <scope>NUCLEOTIDE SEQUENCE [LARGE SCALE GENOMIC DNA]</scope>
    <source>
        <strain evidence="2 3">IMCC3135</strain>
    </source>
</reference>
<name>A0A2Z2NPF6_9GAMM</name>
<keyword evidence="1" id="KW-0812">Transmembrane</keyword>
<dbReference type="GO" id="GO:0005886">
    <property type="term" value="C:plasma membrane"/>
    <property type="evidence" value="ECO:0007669"/>
    <property type="project" value="TreeGrafter"/>
</dbReference>
<organism evidence="2 3">
    <name type="scientific">Granulosicoccus antarcticus IMCC3135</name>
    <dbReference type="NCBI Taxonomy" id="1192854"/>
    <lineage>
        <taxon>Bacteria</taxon>
        <taxon>Pseudomonadati</taxon>
        <taxon>Pseudomonadota</taxon>
        <taxon>Gammaproteobacteria</taxon>
        <taxon>Chromatiales</taxon>
        <taxon>Granulosicoccaceae</taxon>
        <taxon>Granulosicoccus</taxon>
    </lineage>
</organism>
<dbReference type="AlphaFoldDB" id="A0A2Z2NPF6"/>
<sequence length="187" mass="20528">MTPGSLKECAGEAVRQSLSNTSVRLLRWQRWRLRLTSERGLMGWAALEASVPMLPVELVLVRLTQSRPAAAIYLAMLATVFSGIGAIYGYALGFLAESYLPWDKMYTTGTWLERLIHGIDHWGEGLVLLAAFVPVPLGVFSLGAGLLHIGLLPFIFTVVLGRALRFYLVTLLTAHFISGKPNVNSES</sequence>
<keyword evidence="1" id="KW-1133">Transmembrane helix</keyword>
<proteinExistence type="predicted"/>
<dbReference type="KEGG" id="gai:IMCC3135_11275"/>
<keyword evidence="3" id="KW-1185">Reference proteome</keyword>
<gene>
    <name evidence="2" type="ORF">IMCC3135_11275</name>
</gene>
<dbReference type="PANTHER" id="PTHR42709:SF11">
    <property type="entry name" value="DEDA FAMILY PROTEIN"/>
    <property type="match status" value="1"/>
</dbReference>
<protein>
    <recommendedName>
        <fullName evidence="4">Inner membrane protein YqaA</fullName>
    </recommendedName>
</protein>
<keyword evidence="1" id="KW-0472">Membrane</keyword>
<evidence type="ECO:0000256" key="1">
    <source>
        <dbReference type="SAM" id="Phobius"/>
    </source>
</evidence>
<evidence type="ECO:0000313" key="2">
    <source>
        <dbReference type="EMBL" id="ASJ72345.1"/>
    </source>
</evidence>
<dbReference type="PANTHER" id="PTHR42709">
    <property type="entry name" value="ALKALINE PHOSPHATASE LIKE PROTEIN"/>
    <property type="match status" value="1"/>
</dbReference>
<accession>A0A2Z2NPF6</accession>